<dbReference type="EMBL" id="CP067420">
    <property type="protein sequence ID" value="QQP87378.1"/>
    <property type="molecule type" value="Genomic_DNA"/>
</dbReference>
<reference evidence="1" key="1">
    <citation type="submission" date="2021-02" db="EMBL/GenBank/DDBJ databases">
        <title>Skermanella TT6 skin isolate.</title>
        <authorList>
            <person name="Lee K."/>
            <person name="Ganzorig M."/>
        </authorList>
    </citation>
    <scope>NUCLEOTIDE SEQUENCE</scope>
    <source>
        <strain evidence="1">TT6</strain>
    </source>
</reference>
<organism evidence="1 2">
    <name type="scientific">Skermanella cutis</name>
    <dbReference type="NCBI Taxonomy" id="2775420"/>
    <lineage>
        <taxon>Bacteria</taxon>
        <taxon>Pseudomonadati</taxon>
        <taxon>Pseudomonadota</taxon>
        <taxon>Alphaproteobacteria</taxon>
        <taxon>Rhodospirillales</taxon>
        <taxon>Azospirillaceae</taxon>
        <taxon>Skermanella</taxon>
    </lineage>
</organism>
<gene>
    <name evidence="1" type="ORF">IGS68_14745</name>
</gene>
<accession>A0ABX7AZP6</accession>
<keyword evidence="2" id="KW-1185">Reference proteome</keyword>
<evidence type="ECO:0000313" key="1">
    <source>
        <dbReference type="EMBL" id="QQP87378.1"/>
    </source>
</evidence>
<name>A0ABX7AZP6_9PROT</name>
<protein>
    <submittedName>
        <fullName evidence="1">Uncharacterized protein</fullName>
    </submittedName>
</protein>
<sequence>MTDGEWPPRSGGGAWQFETVAGSGGERRDFRITLGLREGWSRSGRIYDIEQAVRVAHDWMKRRADAGQPFLSGMFTRGEVVYAWPGAGGAGSKGAAGSDREPVAIFTGEALPLYSGDLDDESICALLNDLASEMGRVLGQEDLHLAYKDRAWVLRRVRDPGRG</sequence>
<proteinExistence type="predicted"/>
<dbReference type="RefSeq" id="WP_201070241.1">
    <property type="nucleotide sequence ID" value="NZ_CP067420.1"/>
</dbReference>
<dbReference type="Proteomes" id="UP000595197">
    <property type="component" value="Chromosome"/>
</dbReference>
<evidence type="ECO:0000313" key="2">
    <source>
        <dbReference type="Proteomes" id="UP000595197"/>
    </source>
</evidence>